<feature type="compositionally biased region" description="Low complexity" evidence="1">
    <location>
        <begin position="23"/>
        <end position="49"/>
    </location>
</feature>
<accession>A0A916X1V7</accession>
<keyword evidence="2" id="KW-0732">Signal</keyword>
<organism evidence="3 4">
    <name type="scientific">Flexivirga endophytica</name>
    <dbReference type="NCBI Taxonomy" id="1849103"/>
    <lineage>
        <taxon>Bacteria</taxon>
        <taxon>Bacillati</taxon>
        <taxon>Actinomycetota</taxon>
        <taxon>Actinomycetes</taxon>
        <taxon>Micrococcales</taxon>
        <taxon>Dermacoccaceae</taxon>
        <taxon>Flexivirga</taxon>
    </lineage>
</organism>
<feature type="signal peptide" evidence="2">
    <location>
        <begin position="1"/>
        <end position="22"/>
    </location>
</feature>
<name>A0A916X1V7_9MICO</name>
<dbReference type="RefSeq" id="WP_188839153.1">
    <property type="nucleotide sequence ID" value="NZ_BMHI01000008.1"/>
</dbReference>
<feature type="chain" id="PRO_5037087779" description="DUF4352 domain-containing protein" evidence="2">
    <location>
        <begin position="23"/>
        <end position="210"/>
    </location>
</feature>
<dbReference type="EMBL" id="BMHI01000008">
    <property type="protein sequence ID" value="GGB47446.1"/>
    <property type="molecule type" value="Genomic_DNA"/>
</dbReference>
<evidence type="ECO:0008006" key="5">
    <source>
        <dbReference type="Google" id="ProtNLM"/>
    </source>
</evidence>
<dbReference type="Proteomes" id="UP000636793">
    <property type="component" value="Unassembled WGS sequence"/>
</dbReference>
<dbReference type="PROSITE" id="PS51257">
    <property type="entry name" value="PROKAR_LIPOPROTEIN"/>
    <property type="match status" value="1"/>
</dbReference>
<sequence>MRASRAVVLSAAALLTLGVAGCSDDSPSTVTSSAGSSSAAVPSSGTSSAKGPSAADAAIAKVMGSSDKLPVLATSRGSLKASGGSSTVVAEILQVMRSPQATRVTWRLKSASSTTANTKSFQFARPPLFDTRLLGLVDPKTKSTLHPYTFVPAGGNGLDNGCACSSLPDSVNAAGTVLYAVLPPLPVGTSSVNVTLPGFTTMTGVKVSSS</sequence>
<evidence type="ECO:0000313" key="4">
    <source>
        <dbReference type="Proteomes" id="UP000636793"/>
    </source>
</evidence>
<dbReference type="AlphaFoldDB" id="A0A916X1V7"/>
<proteinExistence type="predicted"/>
<feature type="region of interest" description="Disordered" evidence="1">
    <location>
        <begin position="23"/>
        <end position="52"/>
    </location>
</feature>
<comment type="caution">
    <text evidence="3">The sequence shown here is derived from an EMBL/GenBank/DDBJ whole genome shotgun (WGS) entry which is preliminary data.</text>
</comment>
<keyword evidence="4" id="KW-1185">Reference proteome</keyword>
<reference evidence="3" key="1">
    <citation type="journal article" date="2014" name="Int. J. Syst. Evol. Microbiol.">
        <title>Complete genome sequence of Corynebacterium casei LMG S-19264T (=DSM 44701T), isolated from a smear-ripened cheese.</title>
        <authorList>
            <consortium name="US DOE Joint Genome Institute (JGI-PGF)"/>
            <person name="Walter F."/>
            <person name="Albersmeier A."/>
            <person name="Kalinowski J."/>
            <person name="Ruckert C."/>
        </authorList>
    </citation>
    <scope>NUCLEOTIDE SEQUENCE</scope>
    <source>
        <strain evidence="3">CGMCC 1.15085</strain>
    </source>
</reference>
<reference evidence="3" key="2">
    <citation type="submission" date="2020-09" db="EMBL/GenBank/DDBJ databases">
        <authorList>
            <person name="Sun Q."/>
            <person name="Zhou Y."/>
        </authorList>
    </citation>
    <scope>NUCLEOTIDE SEQUENCE</scope>
    <source>
        <strain evidence="3">CGMCC 1.15085</strain>
    </source>
</reference>
<evidence type="ECO:0000256" key="1">
    <source>
        <dbReference type="SAM" id="MobiDB-lite"/>
    </source>
</evidence>
<gene>
    <name evidence="3" type="ORF">GCM10011492_43270</name>
</gene>
<evidence type="ECO:0000313" key="3">
    <source>
        <dbReference type="EMBL" id="GGB47446.1"/>
    </source>
</evidence>
<evidence type="ECO:0000256" key="2">
    <source>
        <dbReference type="SAM" id="SignalP"/>
    </source>
</evidence>
<protein>
    <recommendedName>
        <fullName evidence="5">DUF4352 domain-containing protein</fullName>
    </recommendedName>
</protein>